<reference evidence="1" key="1">
    <citation type="journal article" date="2014" name="Int. J. Syst. Evol. Microbiol.">
        <title>Complete genome sequence of Corynebacterium casei LMG S-19264T (=DSM 44701T), isolated from a smear-ripened cheese.</title>
        <authorList>
            <consortium name="US DOE Joint Genome Institute (JGI-PGF)"/>
            <person name="Walter F."/>
            <person name="Albersmeier A."/>
            <person name="Kalinowski J."/>
            <person name="Ruckert C."/>
        </authorList>
    </citation>
    <scope>NUCLEOTIDE SEQUENCE</scope>
    <source>
        <strain evidence="1">CGMCC 1.12785</strain>
    </source>
</reference>
<comment type="caution">
    <text evidence="1">The sequence shown here is derived from an EMBL/GenBank/DDBJ whole genome shotgun (WGS) entry which is preliminary data.</text>
</comment>
<dbReference type="InterPro" id="IPR029055">
    <property type="entry name" value="Ntn_hydrolases_N"/>
</dbReference>
<keyword evidence="2" id="KW-1185">Reference proteome</keyword>
<evidence type="ECO:0008006" key="3">
    <source>
        <dbReference type="Google" id="ProtNLM"/>
    </source>
</evidence>
<reference evidence="1" key="2">
    <citation type="submission" date="2020-09" db="EMBL/GenBank/DDBJ databases">
        <authorList>
            <person name="Sun Q."/>
            <person name="Zhou Y."/>
        </authorList>
    </citation>
    <scope>NUCLEOTIDE SEQUENCE</scope>
    <source>
        <strain evidence="1">CGMCC 1.12785</strain>
    </source>
</reference>
<proteinExistence type="predicted"/>
<dbReference type="Pfam" id="PF06267">
    <property type="entry name" value="DUF1028"/>
    <property type="match status" value="1"/>
</dbReference>
<sequence>MTFSICAYDPQTGQLGVAALTAQLGVGKLVAHARPGAGASASQALINPYLAFDSLDLLAEGRPAEEVLDEVISRDEGREYRQLGLIDRNGQTAAWTGSKTPDWSGHIARGTAIAQGNRLVGRETLEATLDAFYAHPEKELAHRLLHAIEAGESTGADKEGALSGAVTVVGTERYPLWDVRVDRADDPAAELRSLVEDFDEQLVPQIRKMSTREDYVGELTREFMAEEKGGEE</sequence>
<dbReference type="InterPro" id="IPR010430">
    <property type="entry name" value="DUF1028"/>
</dbReference>
<dbReference type="RefSeq" id="WP_188550388.1">
    <property type="nucleotide sequence ID" value="NZ_BMFY01000006.1"/>
</dbReference>
<dbReference type="AlphaFoldDB" id="A0A8J2XKH2"/>
<dbReference type="Proteomes" id="UP000616114">
    <property type="component" value="Unassembled WGS sequence"/>
</dbReference>
<gene>
    <name evidence="1" type="ORF">GCM10011333_15710</name>
</gene>
<name>A0A8J2XKH2_9MICO</name>
<evidence type="ECO:0000313" key="2">
    <source>
        <dbReference type="Proteomes" id="UP000616114"/>
    </source>
</evidence>
<dbReference type="Gene3D" id="3.60.20.10">
    <property type="entry name" value="Glutamine Phosphoribosylpyrophosphate, subunit 1, domain 1"/>
    <property type="match status" value="1"/>
</dbReference>
<dbReference type="PANTHER" id="PTHR39328:SF1">
    <property type="entry name" value="BLL2871 PROTEIN"/>
    <property type="match status" value="1"/>
</dbReference>
<dbReference type="PANTHER" id="PTHR39328">
    <property type="entry name" value="BLL2871 PROTEIN"/>
    <property type="match status" value="1"/>
</dbReference>
<accession>A0A8J2XKH2</accession>
<evidence type="ECO:0000313" key="1">
    <source>
        <dbReference type="EMBL" id="GGA13658.1"/>
    </source>
</evidence>
<protein>
    <recommendedName>
        <fullName evidence="3">Ntn-hydrolase superfamily protein</fullName>
    </recommendedName>
</protein>
<dbReference type="SUPFAM" id="SSF56235">
    <property type="entry name" value="N-terminal nucleophile aminohydrolases (Ntn hydrolases)"/>
    <property type="match status" value="1"/>
</dbReference>
<organism evidence="1 2">
    <name type="scientific">Sediminivirga luteola</name>
    <dbReference type="NCBI Taxonomy" id="1774748"/>
    <lineage>
        <taxon>Bacteria</taxon>
        <taxon>Bacillati</taxon>
        <taxon>Actinomycetota</taxon>
        <taxon>Actinomycetes</taxon>
        <taxon>Micrococcales</taxon>
        <taxon>Brevibacteriaceae</taxon>
        <taxon>Sediminivirga</taxon>
    </lineage>
</organism>
<dbReference type="EMBL" id="BMFY01000006">
    <property type="protein sequence ID" value="GGA13658.1"/>
    <property type="molecule type" value="Genomic_DNA"/>
</dbReference>